<dbReference type="InterPro" id="IPR001763">
    <property type="entry name" value="Rhodanese-like_dom"/>
</dbReference>
<organism evidence="2">
    <name type="scientific">viral metagenome</name>
    <dbReference type="NCBI Taxonomy" id="1070528"/>
    <lineage>
        <taxon>unclassified sequences</taxon>
        <taxon>metagenomes</taxon>
        <taxon>organismal metagenomes</taxon>
    </lineage>
</organism>
<dbReference type="CDD" id="cd00158">
    <property type="entry name" value="RHOD"/>
    <property type="match status" value="1"/>
</dbReference>
<feature type="domain" description="Rhodanese" evidence="1">
    <location>
        <begin position="85"/>
        <end position="108"/>
    </location>
</feature>
<dbReference type="InterPro" id="IPR036873">
    <property type="entry name" value="Rhodanese-like_dom_sf"/>
</dbReference>
<evidence type="ECO:0000259" key="1">
    <source>
        <dbReference type="PROSITE" id="PS50206"/>
    </source>
</evidence>
<proteinExistence type="predicted"/>
<dbReference type="PROSITE" id="PS50206">
    <property type="entry name" value="RHODANESE_3"/>
    <property type="match status" value="1"/>
</dbReference>
<reference evidence="2" key="1">
    <citation type="journal article" date="2020" name="Nature">
        <title>Giant virus diversity and host interactions through global metagenomics.</title>
        <authorList>
            <person name="Schulz F."/>
            <person name="Roux S."/>
            <person name="Paez-Espino D."/>
            <person name="Jungbluth S."/>
            <person name="Walsh D.A."/>
            <person name="Denef V.J."/>
            <person name="McMahon K.D."/>
            <person name="Konstantinidis K.T."/>
            <person name="Eloe-Fadrosh E.A."/>
            <person name="Kyrpides N.C."/>
            <person name="Woyke T."/>
        </authorList>
    </citation>
    <scope>NUCLEOTIDE SEQUENCE</scope>
    <source>
        <strain evidence="2">GVMAG-S-1101165-79</strain>
    </source>
</reference>
<name>A0A6C0AQA4_9ZZZZ</name>
<dbReference type="EMBL" id="MN740762">
    <property type="protein sequence ID" value="QHS81944.1"/>
    <property type="molecule type" value="Genomic_DNA"/>
</dbReference>
<sequence>MGNSQSIRKVNYEDIQYVIKNSEIHITINTLTQEEQDCLLPNTLNINKEEGIINQLIIKGNKHVKIIIYGKNCNDEKVYIKYNQLTSLGFYNVYIYPGGLFEWLLLQDIYGSSDFPTTKKELDILRYKPNKILNIQLLEY</sequence>
<dbReference type="SUPFAM" id="SSF52821">
    <property type="entry name" value="Rhodanese/Cell cycle control phosphatase"/>
    <property type="match status" value="1"/>
</dbReference>
<evidence type="ECO:0000313" key="2">
    <source>
        <dbReference type="EMBL" id="QHS81944.1"/>
    </source>
</evidence>
<accession>A0A6C0AQA4</accession>
<dbReference type="Pfam" id="PF00581">
    <property type="entry name" value="Rhodanese"/>
    <property type="match status" value="1"/>
</dbReference>
<dbReference type="AlphaFoldDB" id="A0A6C0AQA4"/>
<protein>
    <recommendedName>
        <fullName evidence="1">Rhodanese domain-containing protein</fullName>
    </recommendedName>
</protein>
<dbReference type="Gene3D" id="3.40.250.10">
    <property type="entry name" value="Rhodanese-like domain"/>
    <property type="match status" value="1"/>
</dbReference>